<comment type="caution">
    <text evidence="3">The sequence shown here is derived from an EMBL/GenBank/DDBJ whole genome shotgun (WGS) entry which is preliminary data.</text>
</comment>
<sequence length="185" mass="20176">MRLFVSVDLDPLADALRDAQQPLADADDLRLTDPEQAHLTLSFLGEVPEARVPSVAAALRDAVAAAGVGPFDVHLGGYGVFPSPAYISVVWVGVREGNERLTRLHEAIESRLADLGFAPEDHEFTPHVTVARMDDAGGKSRVQRIVRERDPDVGRLRVEAVRLTESRLTSSGPVHETVEVVDLRE</sequence>
<name>A0ABD5UCZ1_9EURY</name>
<dbReference type="Pfam" id="PF13563">
    <property type="entry name" value="2_5_RNA_ligase2"/>
    <property type="match status" value="1"/>
</dbReference>
<comment type="function">
    <text evidence="2">Hydrolyzes RNA 2',3'-cyclic phosphodiester to an RNA 2'-phosphomonoester.</text>
</comment>
<dbReference type="EC" id="3.1.4.58" evidence="2"/>
<dbReference type="NCBIfam" id="TIGR02258">
    <property type="entry name" value="2_5_ligase"/>
    <property type="match status" value="1"/>
</dbReference>
<protein>
    <recommendedName>
        <fullName evidence="2">RNA 2',3'-cyclic phosphodiesterase</fullName>
        <shortName evidence="2">RNA 2',3'-CPDase</shortName>
        <ecNumber evidence="2">3.1.4.58</ecNumber>
    </recommendedName>
</protein>
<organism evidence="3 4">
    <name type="scientific">Halomarina ordinaria</name>
    <dbReference type="NCBI Taxonomy" id="3033939"/>
    <lineage>
        <taxon>Archaea</taxon>
        <taxon>Methanobacteriati</taxon>
        <taxon>Methanobacteriota</taxon>
        <taxon>Stenosarchaea group</taxon>
        <taxon>Halobacteria</taxon>
        <taxon>Halobacteriales</taxon>
        <taxon>Natronomonadaceae</taxon>
        <taxon>Halomarina</taxon>
    </lineage>
</organism>
<feature type="short sequence motif" description="HXTX 1" evidence="2">
    <location>
        <begin position="38"/>
        <end position="41"/>
    </location>
</feature>
<feature type="short sequence motif" description="HXTX 2" evidence="2">
    <location>
        <begin position="127"/>
        <end position="130"/>
    </location>
</feature>
<evidence type="ECO:0000256" key="2">
    <source>
        <dbReference type="HAMAP-Rule" id="MF_01940"/>
    </source>
</evidence>
<keyword evidence="4" id="KW-1185">Reference proteome</keyword>
<accession>A0ABD5UCZ1</accession>
<dbReference type="HAMAP" id="MF_01940">
    <property type="entry name" value="RNA_CPDase"/>
    <property type="match status" value="1"/>
</dbReference>
<dbReference type="EMBL" id="JBHSXM010000001">
    <property type="protein sequence ID" value="MFC6837395.1"/>
    <property type="molecule type" value="Genomic_DNA"/>
</dbReference>
<comment type="similarity">
    <text evidence="2">Belongs to the 2H phosphoesterase superfamily. ThpR family.</text>
</comment>
<evidence type="ECO:0000313" key="3">
    <source>
        <dbReference type="EMBL" id="MFC6837395.1"/>
    </source>
</evidence>
<evidence type="ECO:0000256" key="1">
    <source>
        <dbReference type="ARBA" id="ARBA00022801"/>
    </source>
</evidence>
<dbReference type="InterPro" id="IPR009097">
    <property type="entry name" value="Cyclic_Pdiesterase"/>
</dbReference>
<reference evidence="3 4" key="1">
    <citation type="journal article" date="2019" name="Int. J. Syst. Evol. Microbiol.">
        <title>The Global Catalogue of Microorganisms (GCM) 10K type strain sequencing project: providing services to taxonomists for standard genome sequencing and annotation.</title>
        <authorList>
            <consortium name="The Broad Institute Genomics Platform"/>
            <consortium name="The Broad Institute Genome Sequencing Center for Infectious Disease"/>
            <person name="Wu L."/>
            <person name="Ma J."/>
        </authorList>
    </citation>
    <scope>NUCLEOTIDE SEQUENCE [LARGE SCALE GENOMIC DNA]</scope>
    <source>
        <strain evidence="3 4">PSRA2</strain>
    </source>
</reference>
<gene>
    <name evidence="3" type="primary">thpR</name>
    <name evidence="3" type="ORF">ACFQHK_12845</name>
</gene>
<dbReference type="SUPFAM" id="SSF55144">
    <property type="entry name" value="LigT-like"/>
    <property type="match status" value="1"/>
</dbReference>
<dbReference type="GO" id="GO:0008664">
    <property type="term" value="F:RNA 2',3'-cyclic 3'-phosphodiesterase activity"/>
    <property type="evidence" value="ECO:0007669"/>
    <property type="project" value="UniProtKB-EC"/>
</dbReference>
<proteinExistence type="inferred from homology"/>
<dbReference type="PANTHER" id="PTHR35561:SF1">
    <property type="entry name" value="RNA 2',3'-CYCLIC PHOSPHODIESTERASE"/>
    <property type="match status" value="1"/>
</dbReference>
<feature type="active site" description="Proton acceptor" evidence="2">
    <location>
        <position position="127"/>
    </location>
</feature>
<feature type="active site" description="Proton donor" evidence="2">
    <location>
        <position position="38"/>
    </location>
</feature>
<dbReference type="PANTHER" id="PTHR35561">
    <property type="entry name" value="RNA 2',3'-CYCLIC PHOSPHODIESTERASE"/>
    <property type="match status" value="1"/>
</dbReference>
<keyword evidence="1 2" id="KW-0378">Hydrolase</keyword>
<evidence type="ECO:0000313" key="4">
    <source>
        <dbReference type="Proteomes" id="UP001596406"/>
    </source>
</evidence>
<dbReference type="Gene3D" id="3.90.1140.10">
    <property type="entry name" value="Cyclic phosphodiesterase"/>
    <property type="match status" value="1"/>
</dbReference>
<dbReference type="InterPro" id="IPR004175">
    <property type="entry name" value="RNA_CPDase"/>
</dbReference>
<dbReference type="AlphaFoldDB" id="A0ABD5UCZ1"/>
<comment type="catalytic activity">
    <reaction evidence="2">
        <text>a 3'-end 2',3'-cyclophospho-ribonucleotide-RNA + H2O = a 3'-end 2'-phospho-ribonucleotide-RNA + H(+)</text>
        <dbReference type="Rhea" id="RHEA:11828"/>
        <dbReference type="Rhea" id="RHEA-COMP:10464"/>
        <dbReference type="Rhea" id="RHEA-COMP:17353"/>
        <dbReference type="ChEBI" id="CHEBI:15377"/>
        <dbReference type="ChEBI" id="CHEBI:15378"/>
        <dbReference type="ChEBI" id="CHEBI:83064"/>
        <dbReference type="ChEBI" id="CHEBI:173113"/>
        <dbReference type="EC" id="3.1.4.58"/>
    </reaction>
</comment>
<dbReference type="Proteomes" id="UP001596406">
    <property type="component" value="Unassembled WGS sequence"/>
</dbReference>
<dbReference type="RefSeq" id="WP_304449060.1">
    <property type="nucleotide sequence ID" value="NZ_JARRAH010000001.1"/>
</dbReference>